<gene>
    <name evidence="1" type="ORF">SH1V18_35660</name>
</gene>
<reference evidence="1" key="1">
    <citation type="submission" date="2022-06" db="EMBL/GenBank/DDBJ databases">
        <title>Vallitalea longa sp. nov., an anaerobic bacterium isolated from marine sediment.</title>
        <authorList>
            <person name="Hirano S."/>
            <person name="Terahara T."/>
            <person name="Mori K."/>
            <person name="Hamada M."/>
            <person name="Matsumoto R."/>
            <person name="Kobayashi T."/>
        </authorList>
    </citation>
    <scope>NUCLEOTIDE SEQUENCE</scope>
    <source>
        <strain evidence="1">SH18-1</strain>
    </source>
</reference>
<dbReference type="EMBL" id="BRLB01000014">
    <property type="protein sequence ID" value="GKX31086.1"/>
    <property type="molecule type" value="Genomic_DNA"/>
</dbReference>
<evidence type="ECO:0000313" key="2">
    <source>
        <dbReference type="Proteomes" id="UP001144256"/>
    </source>
</evidence>
<dbReference type="RefSeq" id="WP_281817778.1">
    <property type="nucleotide sequence ID" value="NZ_BRLB01000014.1"/>
</dbReference>
<dbReference type="Proteomes" id="UP001144256">
    <property type="component" value="Unassembled WGS sequence"/>
</dbReference>
<name>A0A9W5YEA7_9FIRM</name>
<protein>
    <submittedName>
        <fullName evidence="1">Uncharacterized protein</fullName>
    </submittedName>
</protein>
<keyword evidence="2" id="KW-1185">Reference proteome</keyword>
<organism evidence="1 2">
    <name type="scientific">Vallitalea longa</name>
    <dbReference type="NCBI Taxonomy" id="2936439"/>
    <lineage>
        <taxon>Bacteria</taxon>
        <taxon>Bacillati</taxon>
        <taxon>Bacillota</taxon>
        <taxon>Clostridia</taxon>
        <taxon>Lachnospirales</taxon>
        <taxon>Vallitaleaceae</taxon>
        <taxon>Vallitalea</taxon>
    </lineage>
</organism>
<evidence type="ECO:0000313" key="1">
    <source>
        <dbReference type="EMBL" id="GKX31086.1"/>
    </source>
</evidence>
<comment type="caution">
    <text evidence="1">The sequence shown here is derived from an EMBL/GenBank/DDBJ whole genome shotgun (WGS) entry which is preliminary data.</text>
</comment>
<sequence>MKKYIIIFIILIIISLPICIKYTNLFHKIIPSYNTLEDAKNDNCVVLENLDITSGQSIWQNFIKDTEEQKTGTVRLVNYLTLGDPSGYSKECYEEMKDKYPVLYVKDLHYDSEKYTLSCYEDDTEIKYEYKYLLRYTGKPRKGATFSEYEYYVLINEDSYTWKEIEHGMFSSNMNDYIDFKLVYSDLTFEKEE</sequence>
<proteinExistence type="predicted"/>
<dbReference type="AlphaFoldDB" id="A0A9W5YEA7"/>
<accession>A0A9W5YEA7</accession>